<keyword evidence="2" id="KW-1185">Reference proteome</keyword>
<dbReference type="PANTHER" id="PTHR38886">
    <property type="entry name" value="SESA DOMAIN-CONTAINING PROTEIN"/>
    <property type="match status" value="1"/>
</dbReference>
<reference evidence="1" key="1">
    <citation type="journal article" date="2023" name="Mol. Phylogenet. Evol.">
        <title>Genome-scale phylogeny and comparative genomics of the fungal order Sordariales.</title>
        <authorList>
            <person name="Hensen N."/>
            <person name="Bonometti L."/>
            <person name="Westerberg I."/>
            <person name="Brannstrom I.O."/>
            <person name="Guillou S."/>
            <person name="Cros-Aarteil S."/>
            <person name="Calhoun S."/>
            <person name="Haridas S."/>
            <person name="Kuo A."/>
            <person name="Mondo S."/>
            <person name="Pangilinan J."/>
            <person name="Riley R."/>
            <person name="LaButti K."/>
            <person name="Andreopoulos B."/>
            <person name="Lipzen A."/>
            <person name="Chen C."/>
            <person name="Yan M."/>
            <person name="Daum C."/>
            <person name="Ng V."/>
            <person name="Clum A."/>
            <person name="Steindorff A."/>
            <person name="Ohm R.A."/>
            <person name="Martin F."/>
            <person name="Silar P."/>
            <person name="Natvig D.O."/>
            <person name="Lalanne C."/>
            <person name="Gautier V."/>
            <person name="Ament-Velasquez S.L."/>
            <person name="Kruys A."/>
            <person name="Hutchinson M.I."/>
            <person name="Powell A.J."/>
            <person name="Barry K."/>
            <person name="Miller A.N."/>
            <person name="Grigoriev I.V."/>
            <person name="Debuchy R."/>
            <person name="Gladieux P."/>
            <person name="Hiltunen Thoren M."/>
            <person name="Johannesson H."/>
        </authorList>
    </citation>
    <scope>NUCLEOTIDE SEQUENCE</scope>
    <source>
        <strain evidence="1">CBS 359.72</strain>
    </source>
</reference>
<dbReference type="PANTHER" id="PTHR38886:SF1">
    <property type="entry name" value="NACHT-NTPASE AND P-LOOP NTPASES N-TERMINAL DOMAIN-CONTAINING PROTEIN"/>
    <property type="match status" value="1"/>
</dbReference>
<sequence length="575" mass="63885">MAKIAWRIANALTKGQKSAPAEFREVENQLCALSTSLSALKDVCGADLAAIVIDPTKLPARFQKEEQVGVHSVAGILDSCGETLKHLEKIVDSYTVVAASSDPTRPRLQRWSTELIKNYKKIAWTTESGDLATLRSQLMVYTNSLQLVLGTIVSSRTTRIEDSLKENSAMLREIHSWWAHNLKGAVKGEGNPVAQTPPDGLQASRDLASFELYLTSNGTPQSLCPEACLCDDWREVGNTQLFECRCKQNTSHPNHTRVENISLSPFSFPFRQPGDVATWTLFKALDRSTNQMVSVTIANVAASDVAKFEQSFVQPLAEGQAYTLLRQGISNQLAHPSPDASSVRALKLQSDLKGYHKLIDSVTFRVGHRSLSKTYVEGLSLLNYCEPGHQPVRFSDNALDYAELSIYYGDDGTDEFADITKSVVYCARELQGKLEEMRIELFIANLQSPRAEETVVLQLQATEVQCEVAVIPDAELLITRNHKGQYRLIITSRNECTILTQVLSDAFFASSPSEPSFTAPTWLVRLEESGKRKVYRYLDGFRFLRFCSTSAEKMFELGRSAVLQGGVGERTLPIR</sequence>
<dbReference type="EMBL" id="MU857661">
    <property type="protein sequence ID" value="KAK4247066.1"/>
    <property type="molecule type" value="Genomic_DNA"/>
</dbReference>
<accession>A0AAN7HEY1</accession>
<evidence type="ECO:0000313" key="2">
    <source>
        <dbReference type="Proteomes" id="UP001303647"/>
    </source>
</evidence>
<evidence type="ECO:0000313" key="1">
    <source>
        <dbReference type="EMBL" id="KAK4247066.1"/>
    </source>
</evidence>
<comment type="caution">
    <text evidence="1">The sequence shown here is derived from an EMBL/GenBank/DDBJ whole genome shotgun (WGS) entry which is preliminary data.</text>
</comment>
<evidence type="ECO:0008006" key="3">
    <source>
        <dbReference type="Google" id="ProtNLM"/>
    </source>
</evidence>
<organism evidence="1 2">
    <name type="scientific">Corynascus novoguineensis</name>
    <dbReference type="NCBI Taxonomy" id="1126955"/>
    <lineage>
        <taxon>Eukaryota</taxon>
        <taxon>Fungi</taxon>
        <taxon>Dikarya</taxon>
        <taxon>Ascomycota</taxon>
        <taxon>Pezizomycotina</taxon>
        <taxon>Sordariomycetes</taxon>
        <taxon>Sordariomycetidae</taxon>
        <taxon>Sordariales</taxon>
        <taxon>Chaetomiaceae</taxon>
        <taxon>Corynascus</taxon>
    </lineage>
</organism>
<protein>
    <recommendedName>
        <fullName evidence="3">Fungal N-terminal domain-containing protein</fullName>
    </recommendedName>
</protein>
<reference evidence="1" key="2">
    <citation type="submission" date="2023-05" db="EMBL/GenBank/DDBJ databases">
        <authorList>
            <consortium name="Lawrence Berkeley National Laboratory"/>
            <person name="Steindorff A."/>
            <person name="Hensen N."/>
            <person name="Bonometti L."/>
            <person name="Westerberg I."/>
            <person name="Brannstrom I.O."/>
            <person name="Guillou S."/>
            <person name="Cros-Aarteil S."/>
            <person name="Calhoun S."/>
            <person name="Haridas S."/>
            <person name="Kuo A."/>
            <person name="Mondo S."/>
            <person name="Pangilinan J."/>
            <person name="Riley R."/>
            <person name="Labutti K."/>
            <person name="Andreopoulos B."/>
            <person name="Lipzen A."/>
            <person name="Chen C."/>
            <person name="Yanf M."/>
            <person name="Daum C."/>
            <person name="Ng V."/>
            <person name="Clum A."/>
            <person name="Ohm R."/>
            <person name="Martin F."/>
            <person name="Silar P."/>
            <person name="Natvig D."/>
            <person name="Lalanne C."/>
            <person name="Gautier V."/>
            <person name="Ament-Velasquez S.L."/>
            <person name="Kruys A."/>
            <person name="Hutchinson M.I."/>
            <person name="Powell A.J."/>
            <person name="Barry K."/>
            <person name="Miller A.N."/>
            <person name="Grigoriev I.V."/>
            <person name="Debuchy R."/>
            <person name="Gladieux P."/>
            <person name="Thoren M.H."/>
            <person name="Johannesson H."/>
        </authorList>
    </citation>
    <scope>NUCLEOTIDE SEQUENCE</scope>
    <source>
        <strain evidence="1">CBS 359.72</strain>
    </source>
</reference>
<name>A0AAN7HEY1_9PEZI</name>
<dbReference type="AlphaFoldDB" id="A0AAN7HEY1"/>
<gene>
    <name evidence="1" type="ORF">C7999DRAFT_14853</name>
</gene>
<proteinExistence type="predicted"/>
<dbReference type="Proteomes" id="UP001303647">
    <property type="component" value="Unassembled WGS sequence"/>
</dbReference>